<evidence type="ECO:0000259" key="2">
    <source>
        <dbReference type="Pfam" id="PF18935"/>
    </source>
</evidence>
<feature type="domain" description="DUF5683" evidence="2">
    <location>
        <begin position="90"/>
        <end position="138"/>
    </location>
</feature>
<reference evidence="3 4" key="1">
    <citation type="journal article" date="2016" name="Nat. Commun.">
        <title>Thousands of microbial genomes shed light on interconnected biogeochemical processes in an aquifer system.</title>
        <authorList>
            <person name="Anantharaman K."/>
            <person name="Brown C.T."/>
            <person name="Hug L.A."/>
            <person name="Sharon I."/>
            <person name="Castelle C.J."/>
            <person name="Probst A.J."/>
            <person name="Thomas B.C."/>
            <person name="Singh A."/>
            <person name="Wilkins M.J."/>
            <person name="Karaoz U."/>
            <person name="Brodie E.L."/>
            <person name="Williams K.H."/>
            <person name="Hubbard S.S."/>
            <person name="Banfield J.F."/>
        </authorList>
    </citation>
    <scope>NUCLEOTIDE SEQUENCE [LARGE SCALE GENOMIC DNA]</scope>
</reference>
<comment type="caution">
    <text evidence="3">The sequence shown here is derived from an EMBL/GenBank/DDBJ whole genome shotgun (WGS) entry which is preliminary data.</text>
</comment>
<dbReference type="AlphaFoldDB" id="A0A1F5RBN8"/>
<dbReference type="Proteomes" id="UP000177230">
    <property type="component" value="Unassembled WGS sequence"/>
</dbReference>
<sequence>MKIRRMLFWAAIAAVMSHQLPAQEKNEEKKPHRSPLLSVCFSAALPGGGQLYTQQYLKAAIFAGGLGYLGYCYNREDQAAIGNPIQDDYNYHNQRRRNYKWWFIGIWTLSLADAYVDAHMFKFDEHSEPDLSLQVTPGSVALVKRF</sequence>
<gene>
    <name evidence="3" type="ORF">A2024_12400</name>
</gene>
<keyword evidence="1" id="KW-0732">Signal</keyword>
<accession>A0A1F5RBN8</accession>
<feature type="signal peptide" evidence="1">
    <location>
        <begin position="1"/>
        <end position="22"/>
    </location>
</feature>
<dbReference type="InterPro" id="IPR043738">
    <property type="entry name" value="DUF5683"/>
</dbReference>
<evidence type="ECO:0000313" key="3">
    <source>
        <dbReference type="EMBL" id="OGF11812.1"/>
    </source>
</evidence>
<dbReference type="Pfam" id="PF18935">
    <property type="entry name" value="DUF5683"/>
    <property type="match status" value="2"/>
</dbReference>
<organism evidence="3 4">
    <name type="scientific">Candidatus Edwardsbacteria bacterium GWF2_54_11</name>
    <dbReference type="NCBI Taxonomy" id="1817851"/>
    <lineage>
        <taxon>Bacteria</taxon>
        <taxon>Candidatus Edwardsiibacteriota</taxon>
    </lineage>
</organism>
<evidence type="ECO:0000313" key="4">
    <source>
        <dbReference type="Proteomes" id="UP000177230"/>
    </source>
</evidence>
<feature type="domain" description="DUF5683" evidence="2">
    <location>
        <begin position="35"/>
        <end position="78"/>
    </location>
</feature>
<name>A0A1F5RBN8_9BACT</name>
<feature type="chain" id="PRO_5009520644" description="DUF5683 domain-containing protein" evidence="1">
    <location>
        <begin position="23"/>
        <end position="146"/>
    </location>
</feature>
<proteinExistence type="predicted"/>
<evidence type="ECO:0000256" key="1">
    <source>
        <dbReference type="SAM" id="SignalP"/>
    </source>
</evidence>
<dbReference type="EMBL" id="MFFM01000035">
    <property type="protein sequence ID" value="OGF11812.1"/>
    <property type="molecule type" value="Genomic_DNA"/>
</dbReference>
<protein>
    <recommendedName>
        <fullName evidence="2">DUF5683 domain-containing protein</fullName>
    </recommendedName>
</protein>